<keyword evidence="4" id="KW-1185">Reference proteome</keyword>
<dbReference type="Pfam" id="PF14771">
    <property type="entry name" value="DUF4476"/>
    <property type="match status" value="1"/>
</dbReference>
<dbReference type="EMBL" id="CAUJNA010001380">
    <property type="protein sequence ID" value="CAJ1386554.1"/>
    <property type="molecule type" value="Genomic_DNA"/>
</dbReference>
<organism evidence="3 4">
    <name type="scientific">Effrenium voratum</name>
    <dbReference type="NCBI Taxonomy" id="2562239"/>
    <lineage>
        <taxon>Eukaryota</taxon>
        <taxon>Sar</taxon>
        <taxon>Alveolata</taxon>
        <taxon>Dinophyceae</taxon>
        <taxon>Suessiales</taxon>
        <taxon>Symbiodiniaceae</taxon>
        <taxon>Effrenium</taxon>
    </lineage>
</organism>
<evidence type="ECO:0000256" key="1">
    <source>
        <dbReference type="SAM" id="MobiDB-lite"/>
    </source>
</evidence>
<dbReference type="InterPro" id="IPR028011">
    <property type="entry name" value="DUF4476"/>
</dbReference>
<sequence length="1395" mass="156546">MLREVARRGMLTSEVAQAEFAKEPLSFVRRVLVSDTARAAADQALVREQLLWKMSRQLLMCPTPARCGGFQAMKKVRAVLRAAKLLQSKVSLHLLHQHVEEAINRRELRRQEGSCSRHHRLKNFWPQFHNSSRFGTLVARNLIGDLVLPEVKGVHTASKKGQAGNPKKTLDWKSRGARSHCSAGSWNWLPKLEVSEASALKQQSSSTSRLTPLPEARSPYAKESNACGLGGFVRDKTDIFPKLVAEGRPHSLLPNSQDVPETALLLKGKFQRPWDSGHVVQSLSTKQYLSACNREGLLPSTDPFVTGHSDCINAKAQGLSDRDLFAICEMLEMGSPLRELDLEGNAGISERAFLHLFKHLQAKPAEARKVCELEKLSLAGCVGLVQDEPFAGLIQLISCPRLDGLQILSLSGLPIGVKWQVPLCKALRSHVSIRQLSLADTGLGTHSSCEDDTTMVCVVELLSSKSIAQLDLSWNCIGQAGFDFLGQKLNELGILEKLDLSHCSTLSKKSWTSSAVHLLEHLRDNQSLQSLSIAGNYLDFRAALLLEDSLEYNLTLRQLDVSNNSLGSPGMRSLLRLLARSTSGLQSFNFENCSKGAIRDSRSDMQVFRASRPHGRYELDLSRPYDRTLLRMLYKTSDRLGLGFDQTFRDISAEGFSHPPKSSQGLYQIPQAGKVWMTFTMDKVLEDRMAAQGGADFFSLIRCHSELLRIKPCRSTLVALLAQWKRMEGLGEDQSIMIDALSKDFSLKYPEIAVLCQSRAQSWDVVASLQCAIPAGHQLEKQLCLRLIPSSCDFVRMLQRSESLLSFNPNNPTGHYSLDLSNPIDYTISERLAILDNWESVLRSSENKADISQLGNYSHARNTQYSNCPLPRSFTEWIPVEYDILELDYCSSKRGLGMEAMTEAAFDGIVTALLQFARHWKCRLQALQQLSDQIYFSCAQLRQIVDLFKESGARQDVYVTFFNRIVDMQNEKLVRARLDMNEVSTILYRLGHAGCFPYMQPEQMHIRLHFKNHEERLLMSYLLKLSIKESLANIKDPQFTSSDGTVDALTLGVPRSWEQMSNIPKQGVFEAEYVCKPEDRNLKMRKDLAEQLGAWTCTGLEEEEITFVSFLGQVPPDVVSLVAWASRSFGPGLSGTFDQIGKEVNSKEFEEALKGLGFNKFKGPREQQRFQQVFRHMDSKFEGKISQKDWRNLEELGQEIQQSIRETRQFCERLFASSAWAVLSDGKGRISQEIEKKSKNLLQEKAQSKRRAIFEKKMQLQRLAKQSGRQMQRPKLWARPELWARPRLRPSQEEESVVPVPESAPAPPMSTVAISMEDADTETQQAESLTESQPPKPNEAHEPILENLQLHQQAEQIVTVAADEPMPQQPDDSDGPASLSLFAAAVVEVGAEAAS</sequence>
<evidence type="ECO:0000313" key="3">
    <source>
        <dbReference type="EMBL" id="CAJ1386554.1"/>
    </source>
</evidence>
<proteinExistence type="predicted"/>
<evidence type="ECO:0000313" key="4">
    <source>
        <dbReference type="Proteomes" id="UP001178507"/>
    </source>
</evidence>
<feature type="compositionally biased region" description="Polar residues" evidence="1">
    <location>
        <begin position="1322"/>
        <end position="1333"/>
    </location>
</feature>
<comment type="caution">
    <text evidence="3">The sequence shown here is derived from an EMBL/GenBank/DDBJ whole genome shotgun (WGS) entry which is preliminary data.</text>
</comment>
<dbReference type="PANTHER" id="PTHR24114:SF2">
    <property type="entry name" value="F-BOX DOMAIN-CONTAINING PROTEIN-RELATED"/>
    <property type="match status" value="1"/>
</dbReference>
<dbReference type="Gene3D" id="3.80.10.10">
    <property type="entry name" value="Ribonuclease Inhibitor"/>
    <property type="match status" value="2"/>
</dbReference>
<gene>
    <name evidence="3" type="ORF">EVOR1521_LOCUS12838</name>
</gene>
<dbReference type="Proteomes" id="UP001178507">
    <property type="component" value="Unassembled WGS sequence"/>
</dbReference>
<dbReference type="InterPro" id="IPR052394">
    <property type="entry name" value="LRR-containing"/>
</dbReference>
<protein>
    <recommendedName>
        <fullName evidence="2">DUF4476 domain-containing protein</fullName>
    </recommendedName>
</protein>
<evidence type="ECO:0000259" key="2">
    <source>
        <dbReference type="Pfam" id="PF14771"/>
    </source>
</evidence>
<accession>A0AA36IHR4</accession>
<dbReference type="Pfam" id="PF13516">
    <property type="entry name" value="LRR_6"/>
    <property type="match status" value="1"/>
</dbReference>
<name>A0AA36IHR4_9DINO</name>
<dbReference type="InterPro" id="IPR001611">
    <property type="entry name" value="Leu-rich_rpt"/>
</dbReference>
<feature type="domain" description="DUF4476" evidence="2">
    <location>
        <begin position="901"/>
        <end position="980"/>
    </location>
</feature>
<feature type="region of interest" description="Disordered" evidence="1">
    <location>
        <begin position="1357"/>
        <end position="1379"/>
    </location>
</feature>
<dbReference type="InterPro" id="IPR032675">
    <property type="entry name" value="LRR_dom_sf"/>
</dbReference>
<dbReference type="SUPFAM" id="SSF52047">
    <property type="entry name" value="RNI-like"/>
    <property type="match status" value="1"/>
</dbReference>
<dbReference type="PANTHER" id="PTHR24114">
    <property type="entry name" value="LEUCINE RICH REPEAT FAMILY PROTEIN"/>
    <property type="match status" value="1"/>
</dbReference>
<feature type="region of interest" description="Disordered" evidence="1">
    <location>
        <begin position="1287"/>
        <end position="1344"/>
    </location>
</feature>
<reference evidence="3" key="1">
    <citation type="submission" date="2023-08" db="EMBL/GenBank/DDBJ databases">
        <authorList>
            <person name="Chen Y."/>
            <person name="Shah S."/>
            <person name="Dougan E. K."/>
            <person name="Thang M."/>
            <person name="Chan C."/>
        </authorList>
    </citation>
    <scope>NUCLEOTIDE SEQUENCE</scope>
</reference>
<dbReference type="SMART" id="SM00368">
    <property type="entry name" value="LRR_RI"/>
    <property type="match status" value="4"/>
</dbReference>